<keyword evidence="2" id="KW-1185">Reference proteome</keyword>
<dbReference type="OrthoDB" id="1737200at2759"/>
<dbReference type="Proteomes" id="UP000299102">
    <property type="component" value="Unassembled WGS sequence"/>
</dbReference>
<protein>
    <submittedName>
        <fullName evidence="1">Uncharacterized protein</fullName>
    </submittedName>
</protein>
<dbReference type="AlphaFoldDB" id="A0A4C1YTL7"/>
<accession>A0A4C1YTL7</accession>
<sequence length="368" mass="42368">MQRHTSPSALSHRVAFTLKAREIENSKEISGGKVVINRSPLEYEIALFGWSIHGLQKRTSLYGILRMINHIRYDSPDMDFGLAASNQNLRELPTSYSLDSLAFYILINSFETLFSRGTGQAFNPHRSPRPHHLNYGAYVTDSRVAAASKLVADLEQKKLTKQFTCRLCAAAVSLLLGRIGRWSGREITRSALSLARSAQAERDKESRFFVRAIYKTLLRQTIKFWYCTKEDNRNLQILIDRRECWSLSDKLKNETYLNANPKKKDCPIGADASEPTRFAEGLAKSKRGWGSFEDEARKGRPPTAVTQSFNKNWMPDQQRCKPLFTITFSLRKLCSKRVPLKLADQQKDHRIVSVLYYDREIRRKQRRT</sequence>
<organism evidence="1 2">
    <name type="scientific">Eumeta variegata</name>
    <name type="common">Bagworm moth</name>
    <name type="synonym">Eumeta japonica</name>
    <dbReference type="NCBI Taxonomy" id="151549"/>
    <lineage>
        <taxon>Eukaryota</taxon>
        <taxon>Metazoa</taxon>
        <taxon>Ecdysozoa</taxon>
        <taxon>Arthropoda</taxon>
        <taxon>Hexapoda</taxon>
        <taxon>Insecta</taxon>
        <taxon>Pterygota</taxon>
        <taxon>Neoptera</taxon>
        <taxon>Endopterygota</taxon>
        <taxon>Lepidoptera</taxon>
        <taxon>Glossata</taxon>
        <taxon>Ditrysia</taxon>
        <taxon>Tineoidea</taxon>
        <taxon>Psychidae</taxon>
        <taxon>Oiketicinae</taxon>
        <taxon>Eumeta</taxon>
    </lineage>
</organism>
<evidence type="ECO:0000313" key="1">
    <source>
        <dbReference type="EMBL" id="GBP79821.1"/>
    </source>
</evidence>
<name>A0A4C1YTL7_EUMVA</name>
<proteinExistence type="predicted"/>
<gene>
    <name evidence="1" type="ORF">EVAR_61412_1</name>
</gene>
<comment type="caution">
    <text evidence="1">The sequence shown here is derived from an EMBL/GenBank/DDBJ whole genome shotgun (WGS) entry which is preliminary data.</text>
</comment>
<evidence type="ECO:0000313" key="2">
    <source>
        <dbReference type="Proteomes" id="UP000299102"/>
    </source>
</evidence>
<dbReference type="EMBL" id="BGZK01001432">
    <property type="protein sequence ID" value="GBP79821.1"/>
    <property type="molecule type" value="Genomic_DNA"/>
</dbReference>
<reference evidence="1 2" key="1">
    <citation type="journal article" date="2019" name="Commun. Biol.">
        <title>The bagworm genome reveals a unique fibroin gene that provides high tensile strength.</title>
        <authorList>
            <person name="Kono N."/>
            <person name="Nakamura H."/>
            <person name="Ohtoshi R."/>
            <person name="Tomita M."/>
            <person name="Numata K."/>
            <person name="Arakawa K."/>
        </authorList>
    </citation>
    <scope>NUCLEOTIDE SEQUENCE [LARGE SCALE GENOMIC DNA]</scope>
</reference>